<dbReference type="AlphaFoldDB" id="A0A4R3UTF4"/>
<evidence type="ECO:0000313" key="3">
    <source>
        <dbReference type="Proteomes" id="UP000294692"/>
    </source>
</evidence>
<comment type="caution">
    <text evidence="2">The sequence shown here is derived from an EMBL/GenBank/DDBJ whole genome shotgun (WGS) entry which is preliminary data.</text>
</comment>
<gene>
    <name evidence="2" type="ORF">EV686_108128</name>
</gene>
<organism evidence="2 3">
    <name type="scientific">Paracandidimonas soli</name>
    <dbReference type="NCBI Taxonomy" id="1917182"/>
    <lineage>
        <taxon>Bacteria</taxon>
        <taxon>Pseudomonadati</taxon>
        <taxon>Pseudomonadota</taxon>
        <taxon>Betaproteobacteria</taxon>
        <taxon>Burkholderiales</taxon>
        <taxon>Alcaligenaceae</taxon>
        <taxon>Paracandidimonas</taxon>
    </lineage>
</organism>
<proteinExistence type="predicted"/>
<dbReference type="Proteomes" id="UP000294692">
    <property type="component" value="Unassembled WGS sequence"/>
</dbReference>
<evidence type="ECO:0000313" key="2">
    <source>
        <dbReference type="EMBL" id="TCU95285.1"/>
    </source>
</evidence>
<name>A0A4R3UTF4_9BURK</name>
<sequence length="89" mass="9878">MTDMITCLWFDHGKARDGGNDDDEEDRHRRDRSRAQGGQDSVSGVRLTEPTGLPCRGLPDRPTASTSGKLPESVVDYRSPIPACRYSEQ</sequence>
<dbReference type="EMBL" id="SMBX01000008">
    <property type="protein sequence ID" value="TCU95285.1"/>
    <property type="molecule type" value="Genomic_DNA"/>
</dbReference>
<reference evidence="2 3" key="1">
    <citation type="submission" date="2019-03" db="EMBL/GenBank/DDBJ databases">
        <title>Genomic Encyclopedia of Type Strains, Phase IV (KMG-IV): sequencing the most valuable type-strain genomes for metagenomic binning, comparative biology and taxonomic classification.</title>
        <authorList>
            <person name="Goeker M."/>
        </authorList>
    </citation>
    <scope>NUCLEOTIDE SEQUENCE [LARGE SCALE GENOMIC DNA]</scope>
    <source>
        <strain evidence="2 3">DSM 100048</strain>
    </source>
</reference>
<keyword evidence="3" id="KW-1185">Reference proteome</keyword>
<accession>A0A4R3UTF4</accession>
<evidence type="ECO:0000256" key="1">
    <source>
        <dbReference type="SAM" id="MobiDB-lite"/>
    </source>
</evidence>
<feature type="region of interest" description="Disordered" evidence="1">
    <location>
        <begin position="11"/>
        <end position="89"/>
    </location>
</feature>
<protein>
    <submittedName>
        <fullName evidence="2">Uncharacterized protein</fullName>
    </submittedName>
</protein>
<dbReference type="RefSeq" id="WP_207901796.1">
    <property type="nucleotide sequence ID" value="NZ_JBHRVM010000001.1"/>
</dbReference>